<reference evidence="1 2" key="1">
    <citation type="submission" date="2018-06" db="EMBL/GenBank/DDBJ databases">
        <title>Comparative genomics of Bradyrhizobium nodulating Arachidis hypogaea.</title>
        <authorList>
            <person name="Li Y."/>
        </authorList>
    </citation>
    <scope>NUCLEOTIDE SEQUENCE [LARGE SCALE GENOMIC DNA]</scope>
    <source>
        <strain evidence="1 2">CCBAU 051107</strain>
    </source>
</reference>
<dbReference type="RefSeq" id="WP_092216295.1">
    <property type="nucleotide sequence ID" value="NZ_CP030050.1"/>
</dbReference>
<sequence>MKNGLYSIHIDMLDGVKGRDSGVLILRDGVLLGGGPHFWSRGSYRVGERGSNSGTWKGELATNQHTPYADAYVRPLFGGQEATSGFSGTYRDDEAEVFGTVLVAGHRSLSFRATLKRLADI</sequence>
<evidence type="ECO:0000313" key="1">
    <source>
        <dbReference type="EMBL" id="QOZ69106.1"/>
    </source>
</evidence>
<evidence type="ECO:0008006" key="3">
    <source>
        <dbReference type="Google" id="ProtNLM"/>
    </source>
</evidence>
<organism evidence="1 2">
    <name type="scientific">Bradyrhizobium arachidis</name>
    <dbReference type="NCBI Taxonomy" id="858423"/>
    <lineage>
        <taxon>Bacteria</taxon>
        <taxon>Pseudomonadati</taxon>
        <taxon>Pseudomonadota</taxon>
        <taxon>Alphaproteobacteria</taxon>
        <taxon>Hyphomicrobiales</taxon>
        <taxon>Nitrobacteraceae</taxon>
        <taxon>Bradyrhizobium</taxon>
    </lineage>
</organism>
<name>A0AAE7NRI1_9BRAD</name>
<dbReference type="KEGG" id="barh:WN72_24380"/>
<protein>
    <recommendedName>
        <fullName evidence="3">T3SS negative regulator,GrlR</fullName>
    </recommendedName>
</protein>
<gene>
    <name evidence="1" type="ORF">WN72_24380</name>
</gene>
<dbReference type="Proteomes" id="UP000594015">
    <property type="component" value="Chromosome"/>
</dbReference>
<accession>A0AAE7NRI1</accession>
<dbReference type="AlphaFoldDB" id="A0AAE7NRI1"/>
<dbReference type="EMBL" id="CP030050">
    <property type="protein sequence ID" value="QOZ69106.1"/>
    <property type="molecule type" value="Genomic_DNA"/>
</dbReference>
<dbReference type="Gene3D" id="2.40.128.380">
    <property type="entry name" value="T3SS negative regulator GrlR"/>
    <property type="match status" value="1"/>
</dbReference>
<evidence type="ECO:0000313" key="2">
    <source>
        <dbReference type="Proteomes" id="UP000594015"/>
    </source>
</evidence>
<dbReference type="InterPro" id="IPR043019">
    <property type="entry name" value="GrlR_sf"/>
</dbReference>
<proteinExistence type="predicted"/>